<evidence type="ECO:0000256" key="13">
    <source>
        <dbReference type="HAMAP-Rule" id="MF_01026"/>
    </source>
</evidence>
<accession>A0A3D9FBR3</accession>
<dbReference type="NCBIfam" id="NF009116">
    <property type="entry name" value="PRK12466.1"/>
    <property type="match status" value="1"/>
</dbReference>
<evidence type="ECO:0000256" key="6">
    <source>
        <dbReference type="ARBA" id="ARBA00022485"/>
    </source>
</evidence>
<dbReference type="OrthoDB" id="9802769at2"/>
<dbReference type="InterPro" id="IPR050067">
    <property type="entry name" value="IPM_dehydratase_rel_enz"/>
</dbReference>
<evidence type="ECO:0000256" key="4">
    <source>
        <dbReference type="ARBA" id="ARBA00011271"/>
    </source>
</evidence>
<comment type="caution">
    <text evidence="15">The sequence shown here is derived from an EMBL/GenBank/DDBJ whole genome shotgun (WGS) entry which is preliminary data.</text>
</comment>
<evidence type="ECO:0000256" key="7">
    <source>
        <dbReference type="ARBA" id="ARBA00022605"/>
    </source>
</evidence>
<dbReference type="EMBL" id="QRDP01000004">
    <property type="protein sequence ID" value="RED15072.1"/>
    <property type="molecule type" value="Genomic_DNA"/>
</dbReference>
<feature type="binding site" evidence="13">
    <location>
        <position position="355"/>
    </location>
    <ligand>
        <name>[4Fe-4S] cluster</name>
        <dbReference type="ChEBI" id="CHEBI:49883"/>
    </ligand>
</feature>
<comment type="subunit">
    <text evidence="4 13">Heterodimer of LeuC and LeuD.</text>
</comment>
<protein>
    <recommendedName>
        <fullName evidence="13">3-isopropylmalate dehydratase large subunit</fullName>
        <ecNumber evidence="13">4.2.1.33</ecNumber>
    </recommendedName>
    <alternativeName>
        <fullName evidence="13">Alpha-IPM isomerase</fullName>
        <shortName evidence="13">IPMI</shortName>
    </alternativeName>
    <alternativeName>
        <fullName evidence="13">Isopropylmalate isomerase</fullName>
    </alternativeName>
</protein>
<dbReference type="GO" id="GO:0003861">
    <property type="term" value="F:3-isopropylmalate dehydratase activity"/>
    <property type="evidence" value="ECO:0007669"/>
    <property type="project" value="UniProtKB-UniRule"/>
</dbReference>
<comment type="similarity">
    <text evidence="13">Belongs to the aconitase/IPM isomerase family. LeuC type 1 subfamily.</text>
</comment>
<keyword evidence="5 13" id="KW-0432">Leucine biosynthesis</keyword>
<comment type="cofactor">
    <cofactor evidence="13">
        <name>[4Fe-4S] cluster</name>
        <dbReference type="ChEBI" id="CHEBI:49883"/>
    </cofactor>
    <text evidence="13">Binds 1 [4Fe-4S] cluster per subunit.</text>
</comment>
<evidence type="ECO:0000256" key="2">
    <source>
        <dbReference type="ARBA" id="ARBA00002695"/>
    </source>
</evidence>
<keyword evidence="8 13" id="KW-0479">Metal-binding</keyword>
<dbReference type="InterPro" id="IPR018136">
    <property type="entry name" value="Aconitase_4Fe-4S_BS"/>
</dbReference>
<dbReference type="Proteomes" id="UP000256310">
    <property type="component" value="Unassembled WGS sequence"/>
</dbReference>
<feature type="domain" description="Aconitase/3-isopropylmalate dehydratase large subunit alpha/beta/alpha" evidence="14">
    <location>
        <begin position="9"/>
        <end position="466"/>
    </location>
</feature>
<dbReference type="Pfam" id="PF00330">
    <property type="entry name" value="Aconitase"/>
    <property type="match status" value="1"/>
</dbReference>
<organism evidence="15 16">
    <name type="scientific">Parasphingopyxis lamellibrachiae</name>
    <dbReference type="NCBI Taxonomy" id="680125"/>
    <lineage>
        <taxon>Bacteria</taxon>
        <taxon>Pseudomonadati</taxon>
        <taxon>Pseudomonadota</taxon>
        <taxon>Alphaproteobacteria</taxon>
        <taxon>Sphingomonadales</taxon>
        <taxon>Sphingomonadaceae</taxon>
        <taxon>Parasphingopyxis</taxon>
    </lineage>
</organism>
<gene>
    <name evidence="13" type="primary">leuC</name>
    <name evidence="15" type="ORF">DFR46_0057</name>
</gene>
<dbReference type="InterPro" id="IPR001030">
    <property type="entry name" value="Acoase/IPM_deHydtase_lsu_aba"/>
</dbReference>
<dbReference type="GO" id="GO:0046872">
    <property type="term" value="F:metal ion binding"/>
    <property type="evidence" value="ECO:0007669"/>
    <property type="project" value="UniProtKB-KW"/>
</dbReference>
<evidence type="ECO:0000256" key="10">
    <source>
        <dbReference type="ARBA" id="ARBA00023014"/>
    </source>
</evidence>
<dbReference type="FunFam" id="3.30.499.10:FF:000007">
    <property type="entry name" value="3-isopropylmalate dehydratase large subunit"/>
    <property type="match status" value="1"/>
</dbReference>
<keyword evidence="7 13" id="KW-0028">Amino-acid biosynthesis</keyword>
<evidence type="ECO:0000313" key="16">
    <source>
        <dbReference type="Proteomes" id="UP000256310"/>
    </source>
</evidence>
<evidence type="ECO:0000259" key="14">
    <source>
        <dbReference type="Pfam" id="PF00330"/>
    </source>
</evidence>
<evidence type="ECO:0000256" key="9">
    <source>
        <dbReference type="ARBA" id="ARBA00023004"/>
    </source>
</evidence>
<dbReference type="HAMAP" id="MF_01026">
    <property type="entry name" value="LeuC_type1"/>
    <property type="match status" value="1"/>
</dbReference>
<dbReference type="PROSITE" id="PS01244">
    <property type="entry name" value="ACONITASE_2"/>
    <property type="match status" value="1"/>
</dbReference>
<dbReference type="RefSeq" id="WP_116234640.1">
    <property type="nucleotide sequence ID" value="NZ_QRDP01000004.1"/>
</dbReference>
<keyword evidence="10 13" id="KW-0411">Iron-sulfur</keyword>
<keyword evidence="12 13" id="KW-0100">Branched-chain amino acid biosynthesis</keyword>
<dbReference type="InterPro" id="IPR015931">
    <property type="entry name" value="Acnase/IPM_dHydase_lsu_aba_1/3"/>
</dbReference>
<comment type="pathway">
    <text evidence="3 13">Amino-acid biosynthesis; L-leucine biosynthesis; L-leucine from 3-methyl-2-oxobutanoate: step 2/4.</text>
</comment>
<evidence type="ECO:0000256" key="1">
    <source>
        <dbReference type="ARBA" id="ARBA00000491"/>
    </source>
</evidence>
<keyword evidence="6 13" id="KW-0004">4Fe-4S</keyword>
<dbReference type="PROSITE" id="PS00450">
    <property type="entry name" value="ACONITASE_1"/>
    <property type="match status" value="1"/>
</dbReference>
<dbReference type="GO" id="GO:0009098">
    <property type="term" value="P:L-leucine biosynthetic process"/>
    <property type="evidence" value="ECO:0007669"/>
    <property type="project" value="UniProtKB-UniRule"/>
</dbReference>
<dbReference type="InterPro" id="IPR036008">
    <property type="entry name" value="Aconitase_4Fe-4S_dom"/>
</dbReference>
<dbReference type="AlphaFoldDB" id="A0A3D9FBR3"/>
<keyword evidence="11 13" id="KW-0456">Lyase</keyword>
<evidence type="ECO:0000256" key="12">
    <source>
        <dbReference type="ARBA" id="ARBA00023304"/>
    </source>
</evidence>
<feature type="binding site" evidence="13">
    <location>
        <position position="419"/>
    </location>
    <ligand>
        <name>[4Fe-4S] cluster</name>
        <dbReference type="ChEBI" id="CHEBI:49883"/>
    </ligand>
</feature>
<evidence type="ECO:0000256" key="5">
    <source>
        <dbReference type="ARBA" id="ARBA00022430"/>
    </source>
</evidence>
<dbReference type="SUPFAM" id="SSF53732">
    <property type="entry name" value="Aconitase iron-sulfur domain"/>
    <property type="match status" value="1"/>
</dbReference>
<dbReference type="PRINTS" id="PR00415">
    <property type="entry name" value="ACONITASE"/>
</dbReference>
<reference evidence="15 16" key="1">
    <citation type="submission" date="2018-07" db="EMBL/GenBank/DDBJ databases">
        <title>Genomic Encyclopedia of Type Strains, Phase IV (KMG-IV): sequencing the most valuable type-strain genomes for metagenomic binning, comparative biology and taxonomic classification.</title>
        <authorList>
            <person name="Goeker M."/>
        </authorList>
    </citation>
    <scope>NUCLEOTIDE SEQUENCE [LARGE SCALE GENOMIC DNA]</scope>
    <source>
        <strain evidence="15 16">DSM 26725</strain>
    </source>
</reference>
<evidence type="ECO:0000256" key="3">
    <source>
        <dbReference type="ARBA" id="ARBA00004729"/>
    </source>
</evidence>
<comment type="catalytic activity">
    <reaction evidence="1 13">
        <text>(2R,3S)-3-isopropylmalate = (2S)-2-isopropylmalate</text>
        <dbReference type="Rhea" id="RHEA:32287"/>
        <dbReference type="ChEBI" id="CHEBI:1178"/>
        <dbReference type="ChEBI" id="CHEBI:35121"/>
        <dbReference type="EC" id="4.2.1.33"/>
    </reaction>
</comment>
<keyword evidence="16" id="KW-1185">Reference proteome</keyword>
<sequence>MNQPRTLYEKIWDSHVVKRRDDGTCIVFIDRHLVHEVTSPQAFEGLRAAGRPVRRPDLTLAVADHNLPTTARRDAGGNRVPIADSMSAKQLEALEANAPAFGIRYIDDAAPEQGIVHVVGPEQGFTLPGCTLVCGDSHTAAHGALGALAFGIGTSEVEHVLATQTLLLKQSKSMEVRVEGTLGFGVSPKDLVLAIVAKLGASGGTGYVVEYTGSTIRDMSIEGRLTISNMSIEAGARAGLIAPDEKTYAYLKGRPYAPTGADWDAALAWWQSLPSDQGARYDKRVALDATDIAPNVTWGTSPEDVVPITGNVPDPDSFADESKRAAAAKSLDYMGLTPGQRMQDIPVDNIFIGSCTNSRIEDLRAAAAVAKGRKIAGGIKQALVVPGSGLVKRQAEEEGLDRIFIEAGFEWREPGCSMCLGMNPDKVPPGQRCASTSNRNFVGRQGPGARTHLLSPAMAAAAAITGKLADIREMMG</sequence>
<evidence type="ECO:0000256" key="11">
    <source>
        <dbReference type="ARBA" id="ARBA00023239"/>
    </source>
</evidence>
<dbReference type="NCBIfam" id="TIGR00170">
    <property type="entry name" value="leuC"/>
    <property type="match status" value="1"/>
</dbReference>
<dbReference type="EC" id="4.2.1.33" evidence="13"/>
<dbReference type="NCBIfam" id="NF004016">
    <property type="entry name" value="PRK05478.1"/>
    <property type="match status" value="1"/>
</dbReference>
<comment type="function">
    <text evidence="2 13">Catalyzes the isomerization between 2-isopropylmalate and 3-isopropylmalate, via the formation of 2-isopropylmaleate.</text>
</comment>
<dbReference type="InterPro" id="IPR004430">
    <property type="entry name" value="3-IsopropMal_deHydase_lsu"/>
</dbReference>
<evidence type="ECO:0000256" key="8">
    <source>
        <dbReference type="ARBA" id="ARBA00022723"/>
    </source>
</evidence>
<dbReference type="GO" id="GO:0051539">
    <property type="term" value="F:4 iron, 4 sulfur cluster binding"/>
    <property type="evidence" value="ECO:0007669"/>
    <property type="project" value="UniProtKB-KW"/>
</dbReference>
<keyword evidence="9 13" id="KW-0408">Iron</keyword>
<dbReference type="UniPathway" id="UPA00048">
    <property type="reaction ID" value="UER00071"/>
</dbReference>
<proteinExistence type="inferred from homology"/>
<dbReference type="PANTHER" id="PTHR43822">
    <property type="entry name" value="HOMOACONITASE, MITOCHONDRIAL-RELATED"/>
    <property type="match status" value="1"/>
</dbReference>
<name>A0A3D9FBR3_9SPHN</name>
<evidence type="ECO:0000313" key="15">
    <source>
        <dbReference type="EMBL" id="RED15072.1"/>
    </source>
</evidence>
<dbReference type="InterPro" id="IPR033941">
    <property type="entry name" value="IPMI_cat"/>
</dbReference>
<dbReference type="PANTHER" id="PTHR43822:SF9">
    <property type="entry name" value="3-ISOPROPYLMALATE DEHYDRATASE"/>
    <property type="match status" value="1"/>
</dbReference>
<feature type="binding site" evidence="13">
    <location>
        <position position="416"/>
    </location>
    <ligand>
        <name>[4Fe-4S] cluster</name>
        <dbReference type="ChEBI" id="CHEBI:49883"/>
    </ligand>
</feature>
<dbReference type="Gene3D" id="3.30.499.10">
    <property type="entry name" value="Aconitase, domain 3"/>
    <property type="match status" value="2"/>
</dbReference>
<dbReference type="CDD" id="cd01583">
    <property type="entry name" value="IPMI"/>
    <property type="match status" value="1"/>
</dbReference>